<sequence length="142" mass="16540">MVEISSEDYNNLELYHIANSGVNGTCIHNPCKNDALCFYTTSLNDYFCQCSTCYSGPFCDKESCNSEDVNLSYFKNLKMIRLNESSYYAIALLFIIFIVAVWRSIKLYKRFETNSKESKSEKFEKEYYLDDQESMTTNLLMS</sequence>
<dbReference type="Proteomes" id="UP000035682">
    <property type="component" value="Unplaced"/>
</dbReference>
<keyword evidence="1" id="KW-0245">EGF-like domain</keyword>
<evidence type="ECO:0000313" key="6">
    <source>
        <dbReference type="WBParaSite" id="SRAE_1000171400.1"/>
    </source>
</evidence>
<reference evidence="4 5" key="1">
    <citation type="submission" date="2014-09" db="EMBL/GenBank/DDBJ databases">
        <authorList>
            <person name="Martin A.A."/>
        </authorList>
    </citation>
    <scope>NUCLEOTIDE SEQUENCE</scope>
    <source>
        <strain evidence="5">ED321</strain>
        <strain evidence="4">ED321 Heterogonic</strain>
    </source>
</reference>
<dbReference type="CTD" id="36375817"/>
<protein>
    <submittedName>
        <fullName evidence="4 6">Epidermal growth factor-like domain-containing protein</fullName>
    </submittedName>
</protein>
<keyword evidence="5" id="KW-1185">Reference proteome</keyword>
<dbReference type="PROSITE" id="PS00022">
    <property type="entry name" value="EGF_1"/>
    <property type="match status" value="1"/>
</dbReference>
<feature type="transmembrane region" description="Helical" evidence="2">
    <location>
        <begin position="86"/>
        <end position="105"/>
    </location>
</feature>
<dbReference type="GeneID" id="36375817"/>
<gene>
    <name evidence="4 6 7" type="ORF">SRAE_1000171400</name>
</gene>
<dbReference type="WBParaSite" id="SRAE_1000171400.1">
    <property type="protein sequence ID" value="SRAE_1000171400.1"/>
    <property type="gene ID" value="WBGene00258322"/>
</dbReference>
<dbReference type="SUPFAM" id="SSF57196">
    <property type="entry name" value="EGF/Laminin"/>
    <property type="match status" value="1"/>
</dbReference>
<dbReference type="PROSITE" id="PS50026">
    <property type="entry name" value="EGF_3"/>
    <property type="match status" value="1"/>
</dbReference>
<reference evidence="6" key="2">
    <citation type="submission" date="2020-12" db="UniProtKB">
        <authorList>
            <consortium name="WormBaseParasite"/>
        </authorList>
    </citation>
    <scope>IDENTIFICATION</scope>
</reference>
<dbReference type="WormBase" id="SRAE_1000171400">
    <property type="protein sequence ID" value="SRP00956"/>
    <property type="gene ID" value="WBGene00258322"/>
</dbReference>
<accession>A0A090L5Q7</accession>
<keyword evidence="2" id="KW-1133">Transmembrane helix</keyword>
<dbReference type="Gene3D" id="2.10.25.10">
    <property type="entry name" value="Laminin"/>
    <property type="match status" value="1"/>
</dbReference>
<feature type="domain" description="EGF-like" evidence="3">
    <location>
        <begin position="22"/>
        <end position="60"/>
    </location>
</feature>
<feature type="disulfide bond" evidence="1">
    <location>
        <begin position="50"/>
        <end position="59"/>
    </location>
</feature>
<dbReference type="RefSeq" id="XP_024502654.1">
    <property type="nucleotide sequence ID" value="XM_024648703.1"/>
</dbReference>
<feature type="disulfide bond" evidence="1">
    <location>
        <begin position="31"/>
        <end position="48"/>
    </location>
</feature>
<dbReference type="InterPro" id="IPR000742">
    <property type="entry name" value="EGF"/>
</dbReference>
<name>A0A090L5Q7_STRRB</name>
<keyword evidence="1" id="KW-1015">Disulfide bond</keyword>
<evidence type="ECO:0000313" key="5">
    <source>
        <dbReference type="Proteomes" id="UP000035682"/>
    </source>
</evidence>
<evidence type="ECO:0000313" key="7">
    <source>
        <dbReference type="WormBase" id="SRAE_1000171400"/>
    </source>
</evidence>
<dbReference type="EMBL" id="LN609528">
    <property type="protein sequence ID" value="CEF63452.1"/>
    <property type="molecule type" value="Genomic_DNA"/>
</dbReference>
<evidence type="ECO:0000256" key="1">
    <source>
        <dbReference type="PROSITE-ProRule" id="PRU00076"/>
    </source>
</evidence>
<keyword evidence="2" id="KW-0472">Membrane</keyword>
<evidence type="ECO:0000313" key="4">
    <source>
        <dbReference type="EMBL" id="CEF63452.1"/>
    </source>
</evidence>
<proteinExistence type="predicted"/>
<dbReference type="OrthoDB" id="6130531at2759"/>
<comment type="caution">
    <text evidence="1">Lacks conserved residue(s) required for the propagation of feature annotation.</text>
</comment>
<organism evidence="4">
    <name type="scientific">Strongyloides ratti</name>
    <name type="common">Parasitic roundworm</name>
    <dbReference type="NCBI Taxonomy" id="34506"/>
    <lineage>
        <taxon>Eukaryota</taxon>
        <taxon>Metazoa</taxon>
        <taxon>Ecdysozoa</taxon>
        <taxon>Nematoda</taxon>
        <taxon>Chromadorea</taxon>
        <taxon>Rhabditida</taxon>
        <taxon>Tylenchina</taxon>
        <taxon>Panagrolaimomorpha</taxon>
        <taxon>Strongyloidoidea</taxon>
        <taxon>Strongyloididae</taxon>
        <taxon>Strongyloides</taxon>
    </lineage>
</organism>
<keyword evidence="2" id="KW-0812">Transmembrane</keyword>
<evidence type="ECO:0000256" key="2">
    <source>
        <dbReference type="SAM" id="Phobius"/>
    </source>
</evidence>
<dbReference type="AlphaFoldDB" id="A0A090L5Q7"/>
<evidence type="ECO:0000259" key="3">
    <source>
        <dbReference type="PROSITE" id="PS50026"/>
    </source>
</evidence>